<dbReference type="Gene3D" id="2.120.10.80">
    <property type="entry name" value="Kelch-type beta propeller"/>
    <property type="match status" value="2"/>
</dbReference>
<dbReference type="InterPro" id="IPR011333">
    <property type="entry name" value="SKP1/BTB/POZ_sf"/>
</dbReference>
<gene>
    <name evidence="5" type="primary">KLHL2</name>
    <name evidence="5" type="ORF">TR85812</name>
</gene>
<dbReference type="SMART" id="SM00612">
    <property type="entry name" value="Kelch"/>
    <property type="match status" value="3"/>
</dbReference>
<evidence type="ECO:0000256" key="2">
    <source>
        <dbReference type="ARBA" id="ARBA00022737"/>
    </source>
</evidence>
<dbReference type="SUPFAM" id="SSF117281">
    <property type="entry name" value="Kelch motif"/>
    <property type="match status" value="2"/>
</dbReference>
<evidence type="ECO:0000313" key="5">
    <source>
        <dbReference type="EMBL" id="JAP40860.1"/>
    </source>
</evidence>
<accession>A0A0X3NNT0</accession>
<dbReference type="Pfam" id="PF07707">
    <property type="entry name" value="BACK"/>
    <property type="match status" value="1"/>
</dbReference>
<dbReference type="InterPro" id="IPR011705">
    <property type="entry name" value="BACK"/>
</dbReference>
<reference evidence="5" key="1">
    <citation type="submission" date="2016-01" db="EMBL/GenBank/DDBJ databases">
        <title>Reference transcriptome for the parasite Schistocephalus solidus: insights into the molecular evolution of parasitism.</title>
        <authorList>
            <person name="Hebert F.O."/>
            <person name="Grambauer S."/>
            <person name="Barber I."/>
            <person name="Landry C.R."/>
            <person name="Aubin-Horth N."/>
        </authorList>
    </citation>
    <scope>NUCLEOTIDE SEQUENCE</scope>
</reference>
<dbReference type="PANTHER" id="PTHR45632">
    <property type="entry name" value="LD33804P"/>
    <property type="match status" value="1"/>
</dbReference>
<feature type="region of interest" description="Disordered" evidence="3">
    <location>
        <begin position="261"/>
        <end position="303"/>
    </location>
</feature>
<dbReference type="InterPro" id="IPR017096">
    <property type="entry name" value="BTB-kelch_protein"/>
</dbReference>
<name>A0A0X3NNT0_SCHSO</name>
<dbReference type="AlphaFoldDB" id="A0A0X3NNT0"/>
<dbReference type="Gene3D" id="1.25.40.420">
    <property type="match status" value="1"/>
</dbReference>
<dbReference type="PANTHER" id="PTHR45632:SF3">
    <property type="entry name" value="KELCH-LIKE PROTEIN 32"/>
    <property type="match status" value="1"/>
</dbReference>
<keyword evidence="1" id="KW-0880">Kelch repeat</keyword>
<evidence type="ECO:0000259" key="4">
    <source>
        <dbReference type="PROSITE" id="PS50097"/>
    </source>
</evidence>
<dbReference type="InterPro" id="IPR000210">
    <property type="entry name" value="BTB/POZ_dom"/>
</dbReference>
<sequence>MIDNTNSEQVSNLLEGLQRCRLEGLYTDIILCVDEEEFPCHKVILAASSRYFDAMFRIPLSEQKTSRVYIKQISPWSLKHLIDFAYTGSLVLSTQTVQDLFLAANLLDYPLAVEACILFMKRHLDITNCLGVQLLAETYDFPALAETARKVAVDNFTRLVQESPEWLSLPFASVAAYLASEDLDVRSEQVVLKACLNWVAHDPDNRLRYLVTLLHHVRLHQIPPQRLKEIIDTSSVLRDCYTACEYAKTVLKTKLSSVSPTESQVNGLNCSSNSSSARTDAGQASSPPPPTDPVGAVSSLAPPRPATVKRDTLLVLGGINSYILDSVEALSFSKSCWLPCSRLPTDSLTCFSAIVVDNTLIVTGGIRAGTIVSSVYRYVVEDNAWTVGASMLQPRARHASVSILNSLLFVFGGVTISSRSDAAASRLDEVDSVTGHPLESAAPANLFDASAVPDLSLVETIDCYDVRLDRWTTVGRCRSPRQGSSVVVISNTPSSPSDDICLLPTHRDSWHASENDNQHPYTIMEMGGTLDVYSLIVSDRMAIYHVSTDFSVQTPEDYIALPQPVRYATCAVDPPSRLVYIFWELTGELSVLDFYRQSMRSLKPLSSLPQAAGARVHCGCAWVSHRLYVCGGFRRFVGADRRPTAARDDLHCYDPLTDTWSEVLLREQQVPRAMCGCVCLKM</sequence>
<dbReference type="PIRSF" id="PIRSF037037">
    <property type="entry name" value="Kelch-like_protein_gigaxonin"/>
    <property type="match status" value="1"/>
</dbReference>
<dbReference type="FunFam" id="1.25.40.420:FF:000001">
    <property type="entry name" value="Kelch-like family member 12"/>
    <property type="match status" value="1"/>
</dbReference>
<dbReference type="EMBL" id="GEEE01022365">
    <property type="protein sequence ID" value="JAP40860.1"/>
    <property type="molecule type" value="Transcribed_RNA"/>
</dbReference>
<proteinExistence type="predicted"/>
<dbReference type="Pfam" id="PF00651">
    <property type="entry name" value="BTB"/>
    <property type="match status" value="1"/>
</dbReference>
<dbReference type="InterPro" id="IPR006652">
    <property type="entry name" value="Kelch_1"/>
</dbReference>
<dbReference type="SMART" id="SM00875">
    <property type="entry name" value="BACK"/>
    <property type="match status" value="1"/>
</dbReference>
<evidence type="ECO:0000256" key="1">
    <source>
        <dbReference type="ARBA" id="ARBA00022441"/>
    </source>
</evidence>
<dbReference type="SMART" id="SM00225">
    <property type="entry name" value="BTB"/>
    <property type="match status" value="1"/>
</dbReference>
<dbReference type="Gene3D" id="3.30.710.10">
    <property type="entry name" value="Potassium Channel Kv1.1, Chain A"/>
    <property type="match status" value="1"/>
</dbReference>
<feature type="domain" description="BTB" evidence="4">
    <location>
        <begin position="27"/>
        <end position="94"/>
    </location>
</feature>
<keyword evidence="2" id="KW-0677">Repeat</keyword>
<organism evidence="5">
    <name type="scientific">Schistocephalus solidus</name>
    <name type="common">Tapeworm</name>
    <dbReference type="NCBI Taxonomy" id="70667"/>
    <lineage>
        <taxon>Eukaryota</taxon>
        <taxon>Metazoa</taxon>
        <taxon>Spiralia</taxon>
        <taxon>Lophotrochozoa</taxon>
        <taxon>Platyhelminthes</taxon>
        <taxon>Cestoda</taxon>
        <taxon>Eucestoda</taxon>
        <taxon>Diphyllobothriidea</taxon>
        <taxon>Diphyllobothriidae</taxon>
        <taxon>Schistocephalus</taxon>
    </lineage>
</organism>
<evidence type="ECO:0000256" key="3">
    <source>
        <dbReference type="SAM" id="MobiDB-lite"/>
    </source>
</evidence>
<dbReference type="SUPFAM" id="SSF54695">
    <property type="entry name" value="POZ domain"/>
    <property type="match status" value="1"/>
</dbReference>
<dbReference type="InterPro" id="IPR015915">
    <property type="entry name" value="Kelch-typ_b-propeller"/>
</dbReference>
<feature type="compositionally biased region" description="Polar residues" evidence="3">
    <location>
        <begin position="261"/>
        <end position="285"/>
    </location>
</feature>
<dbReference type="PROSITE" id="PS50097">
    <property type="entry name" value="BTB"/>
    <property type="match status" value="1"/>
</dbReference>
<protein>
    <submittedName>
        <fullName evidence="5">Kelch-like protein 2</fullName>
    </submittedName>
</protein>
<dbReference type="Pfam" id="PF01344">
    <property type="entry name" value="Kelch_1"/>
    <property type="match status" value="2"/>
</dbReference>